<dbReference type="GO" id="GO:0008233">
    <property type="term" value="F:peptidase activity"/>
    <property type="evidence" value="ECO:0007669"/>
    <property type="project" value="UniProtKB-KW"/>
</dbReference>
<evidence type="ECO:0000256" key="1">
    <source>
        <dbReference type="ARBA" id="ARBA00004651"/>
    </source>
</evidence>
<keyword evidence="10" id="KW-1185">Reference proteome</keyword>
<dbReference type="InterPro" id="IPR019127">
    <property type="entry name" value="Exosortase"/>
</dbReference>
<keyword evidence="2" id="KW-1003">Cell membrane</keyword>
<evidence type="ECO:0000256" key="3">
    <source>
        <dbReference type="ARBA" id="ARBA00022670"/>
    </source>
</evidence>
<keyword evidence="7 8" id="KW-0472">Membrane</keyword>
<name>A0A062V9R7_9EURY</name>
<dbReference type="NCBIfam" id="TIGR04178">
    <property type="entry name" value="exo_archaeo"/>
    <property type="match status" value="1"/>
</dbReference>
<feature type="transmembrane region" description="Helical" evidence="8">
    <location>
        <begin position="86"/>
        <end position="104"/>
    </location>
</feature>
<evidence type="ECO:0000313" key="9">
    <source>
        <dbReference type="EMBL" id="KCZ72454.1"/>
    </source>
</evidence>
<reference evidence="9 10" key="1">
    <citation type="journal article" date="2013" name="Nature">
        <title>Anaerobic oxidation of methane coupled to nitrate reduction in a novel archaeal lineage.</title>
        <authorList>
            <person name="Haroon M.F."/>
            <person name="Hu S."/>
            <person name="Shi Y."/>
            <person name="Imelfort M."/>
            <person name="Keller J."/>
            <person name="Hugenholtz P."/>
            <person name="Yuan Z."/>
            <person name="Tyson G.W."/>
        </authorList>
    </citation>
    <scope>NUCLEOTIDE SEQUENCE [LARGE SCALE GENOMIC DNA]</scope>
    <source>
        <strain evidence="9 10">ANME-2d</strain>
    </source>
</reference>
<evidence type="ECO:0000256" key="7">
    <source>
        <dbReference type="ARBA" id="ARBA00023136"/>
    </source>
</evidence>
<dbReference type="InterPro" id="IPR022504">
    <property type="entry name" value="Exosortase_arc"/>
</dbReference>
<feature type="transmembrane region" description="Helical" evidence="8">
    <location>
        <begin position="116"/>
        <end position="134"/>
    </location>
</feature>
<dbReference type="RefSeq" id="WP_048089369.1">
    <property type="nucleotide sequence ID" value="NZ_JMIY01000002.1"/>
</dbReference>
<sequence length="278" mass="31249">MNLKNPSFLLVLFITFLIASYVELTFGGFGSSGYLALVFFIIALIILAKLKGTGETRLKPSKKLSLLGGFIIIADIIYNVRAGSDFQTLDTMLIFLGISLISLNIKNSSISNMGEFGAYFSSIFLLLFISVYAMPSRLGSNIYDDYGYYATTLPALFILRSMDISLHMDSLVTFHVYGIEDIYYKIDLGCFGFYSMILIISTVFAYRLTSPRKNHSHSIIKITVVLIIASYLANLFRIISLVSIGYYYGLETMQIFHTFLGWALFAAIVLPIAYFYLR</sequence>
<dbReference type="GO" id="GO:0006508">
    <property type="term" value="P:proteolysis"/>
    <property type="evidence" value="ECO:0007669"/>
    <property type="project" value="UniProtKB-KW"/>
</dbReference>
<dbReference type="OrthoDB" id="142025at2157"/>
<comment type="subcellular location">
    <subcellularLocation>
        <location evidence="1">Cell membrane</location>
        <topology evidence="1">Multi-pass membrane protein</topology>
    </subcellularLocation>
</comment>
<feature type="transmembrane region" description="Helical" evidence="8">
    <location>
        <begin position="34"/>
        <end position="52"/>
    </location>
</feature>
<evidence type="ECO:0000256" key="2">
    <source>
        <dbReference type="ARBA" id="ARBA00022475"/>
    </source>
</evidence>
<accession>A0A062V9R7</accession>
<keyword evidence="6 8" id="KW-1133">Transmembrane helix</keyword>
<evidence type="ECO:0000256" key="6">
    <source>
        <dbReference type="ARBA" id="ARBA00022989"/>
    </source>
</evidence>
<feature type="transmembrane region" description="Helical" evidence="8">
    <location>
        <begin position="182"/>
        <end position="206"/>
    </location>
</feature>
<evidence type="ECO:0000313" key="10">
    <source>
        <dbReference type="Proteomes" id="UP000027153"/>
    </source>
</evidence>
<dbReference type="AlphaFoldDB" id="A0A062V9R7"/>
<organism evidence="9 10">
    <name type="scientific">Candidatus Methanoperedens nitratireducens</name>
    <dbReference type="NCBI Taxonomy" id="1392998"/>
    <lineage>
        <taxon>Archaea</taxon>
        <taxon>Methanobacteriati</taxon>
        <taxon>Methanobacteriota</taxon>
        <taxon>Stenosarchaea group</taxon>
        <taxon>Methanomicrobia</taxon>
        <taxon>Methanosarcinales</taxon>
        <taxon>ANME-2 cluster</taxon>
        <taxon>Candidatus Methanoperedentaceae</taxon>
        <taxon>Candidatus Methanoperedens</taxon>
    </lineage>
</organism>
<evidence type="ECO:0000256" key="5">
    <source>
        <dbReference type="ARBA" id="ARBA00022801"/>
    </source>
</evidence>
<proteinExistence type="predicted"/>
<dbReference type="EMBL" id="JMIY01000002">
    <property type="protein sequence ID" value="KCZ72454.1"/>
    <property type="molecule type" value="Genomic_DNA"/>
</dbReference>
<dbReference type="Proteomes" id="UP000027153">
    <property type="component" value="Unassembled WGS sequence"/>
</dbReference>
<feature type="transmembrane region" description="Helical" evidence="8">
    <location>
        <begin position="218"/>
        <end position="249"/>
    </location>
</feature>
<evidence type="ECO:0000256" key="4">
    <source>
        <dbReference type="ARBA" id="ARBA00022692"/>
    </source>
</evidence>
<evidence type="ECO:0000256" key="8">
    <source>
        <dbReference type="SAM" id="Phobius"/>
    </source>
</evidence>
<feature type="transmembrane region" description="Helical" evidence="8">
    <location>
        <begin position="255"/>
        <end position="277"/>
    </location>
</feature>
<dbReference type="NCBIfam" id="TIGR03762">
    <property type="entry name" value="archaeo_artC"/>
    <property type="match status" value="1"/>
</dbReference>
<feature type="transmembrane region" description="Helical" evidence="8">
    <location>
        <begin position="64"/>
        <end position="80"/>
    </location>
</feature>
<gene>
    <name evidence="9" type="ORF">ANME2D_00881</name>
</gene>
<dbReference type="Pfam" id="PF09721">
    <property type="entry name" value="Exosortase_EpsH"/>
    <property type="match status" value="1"/>
</dbReference>
<keyword evidence="5" id="KW-0378">Hydrolase</keyword>
<comment type="caution">
    <text evidence="9">The sequence shown here is derived from an EMBL/GenBank/DDBJ whole genome shotgun (WGS) entry which is preliminary data.</text>
</comment>
<keyword evidence="4 8" id="KW-0812">Transmembrane</keyword>
<keyword evidence="3" id="KW-0645">Protease</keyword>
<dbReference type="InterPro" id="IPR026392">
    <property type="entry name" value="Exo/Archaeosortase_dom"/>
</dbReference>
<protein>
    <submittedName>
        <fullName evidence="9">Archaeosortase C, PEF-CTERM variant</fullName>
    </submittedName>
</protein>
<dbReference type="GO" id="GO:0005886">
    <property type="term" value="C:plasma membrane"/>
    <property type="evidence" value="ECO:0007669"/>
    <property type="project" value="UniProtKB-SubCell"/>
</dbReference>